<sequence length="86" mass="9919">MTRTNYLLLPMPQSLLAFYEYGLFAGPHLSTYLPLTRRLASSASIEMWNCSQLRRCYIHSSTPDVPPDWAVFAMLAVVKPIEVWFH</sequence>
<comment type="caution">
    <text evidence="1">The sequence shown here is derived from an EMBL/GenBank/DDBJ whole genome shotgun (WGS) entry which is preliminary data.</text>
</comment>
<evidence type="ECO:0000313" key="2">
    <source>
        <dbReference type="Proteomes" id="UP000784294"/>
    </source>
</evidence>
<reference evidence="1" key="1">
    <citation type="submission" date="2018-11" db="EMBL/GenBank/DDBJ databases">
        <authorList>
            <consortium name="Pathogen Informatics"/>
        </authorList>
    </citation>
    <scope>NUCLEOTIDE SEQUENCE</scope>
</reference>
<gene>
    <name evidence="1" type="ORF">PXEA_LOCUS27046</name>
</gene>
<keyword evidence="2" id="KW-1185">Reference proteome</keyword>
<dbReference type="EMBL" id="CAAALY010246073">
    <property type="protein sequence ID" value="VEL33606.1"/>
    <property type="molecule type" value="Genomic_DNA"/>
</dbReference>
<name>A0A3S5BPS8_9PLAT</name>
<dbReference type="Proteomes" id="UP000784294">
    <property type="component" value="Unassembled WGS sequence"/>
</dbReference>
<dbReference type="AlphaFoldDB" id="A0A3S5BPS8"/>
<evidence type="ECO:0000313" key="1">
    <source>
        <dbReference type="EMBL" id="VEL33606.1"/>
    </source>
</evidence>
<proteinExistence type="predicted"/>
<protein>
    <submittedName>
        <fullName evidence="1">Uncharacterized protein</fullName>
    </submittedName>
</protein>
<accession>A0A3S5BPS8</accession>
<organism evidence="1 2">
    <name type="scientific">Protopolystoma xenopodis</name>
    <dbReference type="NCBI Taxonomy" id="117903"/>
    <lineage>
        <taxon>Eukaryota</taxon>
        <taxon>Metazoa</taxon>
        <taxon>Spiralia</taxon>
        <taxon>Lophotrochozoa</taxon>
        <taxon>Platyhelminthes</taxon>
        <taxon>Monogenea</taxon>
        <taxon>Polyopisthocotylea</taxon>
        <taxon>Polystomatidea</taxon>
        <taxon>Polystomatidae</taxon>
        <taxon>Protopolystoma</taxon>
    </lineage>
</organism>